<dbReference type="RefSeq" id="WP_047261478.1">
    <property type="nucleotide sequence ID" value="NZ_CP011542.1"/>
</dbReference>
<gene>
    <name evidence="1" type="ORF">CMUST_04390</name>
    <name evidence="2" type="ORF">CMUST_15830</name>
</gene>
<dbReference type="Proteomes" id="UP000035199">
    <property type="component" value="Plasmid phiCmus45274"/>
</dbReference>
<proteinExistence type="predicted"/>
<sequence>MTHRVTFKWCRNHKLWWLQWDEGDHTHLISIGPDYPMIYGDYLRVLEKIRTNATALSKNTKP</sequence>
<reference evidence="3" key="2">
    <citation type="submission" date="2015-05" db="EMBL/GenBank/DDBJ databases">
        <title>Complete genome sequence of Corynebacterium mustelae DSM 45274, isolated from various tissues of a male ferret with lethal sepsis.</title>
        <authorList>
            <person name="Ruckert C."/>
            <person name="Albersmeier A."/>
            <person name="Winkler A."/>
            <person name="Tauch A."/>
        </authorList>
    </citation>
    <scope>NUCLEOTIDE SEQUENCE [LARGE SCALE GENOMIC DNA]</scope>
    <source>
        <strain evidence="3">DSM 45274</strain>
        <plasmid evidence="3">Plasmid phiCmus45274</plasmid>
    </source>
</reference>
<accession>A0A0G3H207</accession>
<protein>
    <submittedName>
        <fullName evidence="2">Uncharacterized protein</fullName>
    </submittedName>
</protein>
<dbReference type="PATRIC" id="fig|571915.4.peg.3396"/>
<dbReference type="Proteomes" id="UP000035199">
    <property type="component" value="Chromosome"/>
</dbReference>
<geneLocation type="plasmid" evidence="2 3">
    <name>phiCmus45274</name>
</geneLocation>
<organism evidence="2 3">
    <name type="scientific">Corynebacterium mustelae</name>
    <dbReference type="NCBI Taxonomy" id="571915"/>
    <lineage>
        <taxon>Bacteria</taxon>
        <taxon>Bacillati</taxon>
        <taxon>Actinomycetota</taxon>
        <taxon>Actinomycetes</taxon>
        <taxon>Mycobacteriales</taxon>
        <taxon>Corynebacteriaceae</taxon>
        <taxon>Corynebacterium</taxon>
    </lineage>
</organism>
<evidence type="ECO:0000313" key="2">
    <source>
        <dbReference type="EMBL" id="AKK07454.1"/>
    </source>
</evidence>
<name>A0A0G3H207_9CORY</name>
<dbReference type="KEGG" id="cmv:CMUST_04390"/>
<dbReference type="EMBL" id="CP011544">
    <property type="protein sequence ID" value="AKK07454.1"/>
    <property type="molecule type" value="Genomic_DNA"/>
</dbReference>
<dbReference type="AlphaFoldDB" id="A0A0G3H207"/>
<evidence type="ECO:0000313" key="3">
    <source>
        <dbReference type="Proteomes" id="UP000035199"/>
    </source>
</evidence>
<dbReference type="KEGG" id="cmv:CMUST_15830"/>
<dbReference type="EMBL" id="CP011542">
    <property type="protein sequence ID" value="AKK05220.1"/>
    <property type="molecule type" value="Genomic_DNA"/>
</dbReference>
<dbReference type="STRING" id="571915.CMUST_04390"/>
<keyword evidence="2" id="KW-0614">Plasmid</keyword>
<evidence type="ECO:0000313" key="1">
    <source>
        <dbReference type="EMBL" id="AKK05220.1"/>
    </source>
</evidence>
<reference evidence="2 3" key="1">
    <citation type="journal article" date="2015" name="Genome Announc.">
        <title>Complete Genome Sequence of the Type Strain Corynebacterium mustelae DSM 45274, Isolated from Various Tissues of a Male Ferret with Lethal Sepsis.</title>
        <authorList>
            <person name="Ruckert C."/>
            <person name="Eimer J."/>
            <person name="Winkler A."/>
            <person name="Tauch A."/>
        </authorList>
    </citation>
    <scope>NUCLEOTIDE SEQUENCE [LARGE SCALE GENOMIC DNA]</scope>
    <source>
        <strain evidence="2 3">DSM 45274</strain>
        <plasmid evidence="2">phiCmus45274</plasmid>
        <plasmid evidence="3">Plasmid phiCmus45274</plasmid>
    </source>
</reference>
<keyword evidence="3" id="KW-1185">Reference proteome</keyword>